<dbReference type="SUPFAM" id="SSF49354">
    <property type="entry name" value="PapD-like"/>
    <property type="match status" value="1"/>
</dbReference>
<evidence type="ECO:0000313" key="5">
    <source>
        <dbReference type="Proteomes" id="UP001059596"/>
    </source>
</evidence>
<dbReference type="FunFam" id="3.40.525.10:FF:000036">
    <property type="entry name" value="Uncharacterized protein, isoform D"/>
    <property type="match status" value="1"/>
</dbReference>
<comment type="caution">
    <text evidence="4">The sequence shown here is derived from an EMBL/GenBank/DDBJ whole genome shotgun (WGS) entry which is preliminary data.</text>
</comment>
<dbReference type="InterPro" id="IPR036273">
    <property type="entry name" value="CRAL/TRIO_N_dom_sf"/>
</dbReference>
<dbReference type="Gene3D" id="2.60.40.10">
    <property type="entry name" value="Immunoglobulins"/>
    <property type="match status" value="1"/>
</dbReference>
<dbReference type="Pfam" id="PF00650">
    <property type="entry name" value="CRAL_TRIO"/>
    <property type="match status" value="1"/>
</dbReference>
<dbReference type="AlphaFoldDB" id="A0A9P9YPY7"/>
<evidence type="ECO:0000259" key="3">
    <source>
        <dbReference type="PROSITE" id="PS50202"/>
    </source>
</evidence>
<dbReference type="InterPro" id="IPR053012">
    <property type="entry name" value="ER-organelle_contact"/>
</dbReference>
<keyword evidence="1" id="KW-1133">Transmembrane helix</keyword>
<name>A0A9P9YPY7_9MUSC</name>
<dbReference type="InterPro" id="IPR008962">
    <property type="entry name" value="PapD-like_sf"/>
</dbReference>
<feature type="domain" description="CRAL-TRIO" evidence="2">
    <location>
        <begin position="83"/>
        <end position="239"/>
    </location>
</feature>
<dbReference type="Pfam" id="PF00635">
    <property type="entry name" value="Motile_Sperm"/>
    <property type="match status" value="1"/>
</dbReference>
<dbReference type="SMART" id="SM00516">
    <property type="entry name" value="SEC14"/>
    <property type="match status" value="1"/>
</dbReference>
<dbReference type="SUPFAM" id="SSF52087">
    <property type="entry name" value="CRAL/TRIO domain"/>
    <property type="match status" value="1"/>
</dbReference>
<dbReference type="GO" id="GO:0012505">
    <property type="term" value="C:endomembrane system"/>
    <property type="evidence" value="ECO:0007669"/>
    <property type="project" value="TreeGrafter"/>
</dbReference>
<dbReference type="SUPFAM" id="SSF46938">
    <property type="entry name" value="CRAL/TRIO N-terminal domain"/>
    <property type="match status" value="1"/>
</dbReference>
<dbReference type="InterPro" id="IPR013783">
    <property type="entry name" value="Ig-like_fold"/>
</dbReference>
<protein>
    <recommendedName>
        <fullName evidence="6">Motile sperm domain-containing protein 2</fullName>
    </recommendedName>
</protein>
<dbReference type="Gene3D" id="3.40.525.10">
    <property type="entry name" value="CRAL-TRIO lipid binding domain"/>
    <property type="match status" value="1"/>
</dbReference>
<dbReference type="Proteomes" id="UP001059596">
    <property type="component" value="Unassembled WGS sequence"/>
</dbReference>
<gene>
    <name evidence="4" type="ORF">M5D96_006860</name>
</gene>
<dbReference type="PANTHER" id="PTHR46384:SF1">
    <property type="entry name" value="MOTILE SPERM DOMAIN-CONTAINING PROTEIN 2"/>
    <property type="match status" value="1"/>
</dbReference>
<accession>A0A9P9YPY7</accession>
<keyword evidence="1" id="KW-0812">Transmembrane</keyword>
<feature type="transmembrane region" description="Helical" evidence="1">
    <location>
        <begin position="452"/>
        <end position="472"/>
    </location>
</feature>
<dbReference type="EMBL" id="JAMKOV010000004">
    <property type="protein sequence ID" value="KAI8040917.1"/>
    <property type="molecule type" value="Genomic_DNA"/>
</dbReference>
<evidence type="ECO:0000256" key="1">
    <source>
        <dbReference type="SAM" id="Phobius"/>
    </source>
</evidence>
<feature type="domain" description="MSP" evidence="3">
    <location>
        <begin position="292"/>
        <end position="408"/>
    </location>
</feature>
<dbReference type="InterPro" id="IPR036865">
    <property type="entry name" value="CRAL-TRIO_dom_sf"/>
</dbReference>
<dbReference type="InterPro" id="IPR000535">
    <property type="entry name" value="MSP_dom"/>
</dbReference>
<evidence type="ECO:0000313" key="4">
    <source>
        <dbReference type="EMBL" id="KAI8040917.1"/>
    </source>
</evidence>
<feature type="transmembrane region" description="Helical" evidence="1">
    <location>
        <begin position="579"/>
        <end position="599"/>
    </location>
</feature>
<proteinExistence type="predicted"/>
<dbReference type="InterPro" id="IPR001251">
    <property type="entry name" value="CRAL-TRIO_dom"/>
</dbReference>
<evidence type="ECO:0008006" key="6">
    <source>
        <dbReference type="Google" id="ProtNLM"/>
    </source>
</evidence>
<dbReference type="CDD" id="cd00170">
    <property type="entry name" value="SEC14"/>
    <property type="match status" value="1"/>
</dbReference>
<dbReference type="PROSITE" id="PS50191">
    <property type="entry name" value="CRAL_TRIO"/>
    <property type="match status" value="1"/>
</dbReference>
<dbReference type="PROSITE" id="PS50202">
    <property type="entry name" value="MSP"/>
    <property type="match status" value="1"/>
</dbReference>
<reference evidence="4" key="1">
    <citation type="journal article" date="2023" name="Genome Biol. Evol.">
        <title>Long-read-based Genome Assembly of Drosophila gunungcola Reveals Fewer Chemosensory Genes in Flower-breeding Species.</title>
        <authorList>
            <person name="Negi A."/>
            <person name="Liao B.Y."/>
            <person name="Yeh S.D."/>
        </authorList>
    </citation>
    <scope>NUCLEOTIDE SEQUENCE</scope>
    <source>
        <strain evidence="4">Sukarami</strain>
    </source>
</reference>
<keyword evidence="1" id="KW-0472">Membrane</keyword>
<evidence type="ECO:0000259" key="2">
    <source>
        <dbReference type="PROSITE" id="PS50191"/>
    </source>
</evidence>
<sequence>MGIKVKETTPGQIEELRERFNSKYASSPPAVPFHPVDIDRIRNENLWLQRFLEMYDLDMDTAFNKLWETCAWRQSYGANDLDESQLNQEYLKEGSVFVHSTDIDGTPLLVFRVKLHSKSKNLDELIRIVVYWVERIQREQHLTKLTIFFDMAGTGLASMDLDFVKRIVETFKQYYPNSLNYILVFELAWVLNAAFKVIKALLPPKAVEILKMISKKDIGQYITKDKCLASWGGEDNYEFSFVPGAKQSAKPVAANAGDDEQFADKKVTFANTAPLVLKESNINEMHTPSEAMLQIDPKEFVNFNSKNAEATLNLKSIAKSAVTYKIQTTSPEKFRVRPRCGIIQPNQEASINIWLKSEHQLSAESKDKFLVMAMVAPGSECGGSDVTELWRNKSPSAVDVEQHRLVCRFDAPKAPPDCPNKASKASVDCKKSAIGNDPASAMERQLAFTQNLQYVTLALLMLLFAGFGFLMYQHMGHHSSTCPKATAQELNDAARNSHNNNDHDCDCPELGNCASAFDLMELGLDCADDMDQFDGECLEALIQTHLQLCRSCQGIGDGQLGGVAAGGHLLGLIAFARKLVRVVLSLSLLCGILFVSFYLGSNYGGNSTTTTITTSLATVDSGRGNRQPCYFS</sequence>
<organism evidence="4 5">
    <name type="scientific">Drosophila gunungcola</name>
    <name type="common">fruit fly</name>
    <dbReference type="NCBI Taxonomy" id="103775"/>
    <lineage>
        <taxon>Eukaryota</taxon>
        <taxon>Metazoa</taxon>
        <taxon>Ecdysozoa</taxon>
        <taxon>Arthropoda</taxon>
        <taxon>Hexapoda</taxon>
        <taxon>Insecta</taxon>
        <taxon>Pterygota</taxon>
        <taxon>Neoptera</taxon>
        <taxon>Endopterygota</taxon>
        <taxon>Diptera</taxon>
        <taxon>Brachycera</taxon>
        <taxon>Muscomorpha</taxon>
        <taxon>Ephydroidea</taxon>
        <taxon>Drosophilidae</taxon>
        <taxon>Drosophila</taxon>
        <taxon>Sophophora</taxon>
    </lineage>
</organism>
<dbReference type="GO" id="GO:0140284">
    <property type="term" value="C:endoplasmic reticulum-endosome membrane contact site"/>
    <property type="evidence" value="ECO:0007669"/>
    <property type="project" value="TreeGrafter"/>
</dbReference>
<keyword evidence="5" id="KW-1185">Reference proteome</keyword>
<dbReference type="PANTHER" id="PTHR46384">
    <property type="entry name" value="MOTILE SPERM DOMAIN-CONTAINING PROTEIN 2"/>
    <property type="match status" value="1"/>
</dbReference>